<feature type="domain" description="RRM" evidence="4">
    <location>
        <begin position="381"/>
        <end position="456"/>
    </location>
</feature>
<evidence type="ECO:0000256" key="3">
    <source>
        <dbReference type="SAM" id="MobiDB-lite"/>
    </source>
</evidence>
<dbReference type="OrthoDB" id="277802at2759"/>
<comment type="caution">
    <text evidence="5">The sequence shown here is derived from an EMBL/GenBank/DDBJ whole genome shotgun (WGS) entry which is preliminary data.</text>
</comment>
<evidence type="ECO:0000313" key="5">
    <source>
        <dbReference type="EMBL" id="RIA92425.1"/>
    </source>
</evidence>
<feature type="domain" description="RRM" evidence="4">
    <location>
        <begin position="21"/>
        <end position="95"/>
    </location>
</feature>
<name>A0A397T7W5_9GLOM</name>
<dbReference type="InterPro" id="IPR000504">
    <property type="entry name" value="RRM_dom"/>
</dbReference>
<keyword evidence="1 2" id="KW-0694">RNA-binding</keyword>
<dbReference type="GO" id="GO:0097157">
    <property type="term" value="F:pre-mRNA intronic binding"/>
    <property type="evidence" value="ECO:0007669"/>
    <property type="project" value="TreeGrafter"/>
</dbReference>
<feature type="region of interest" description="Disordered" evidence="3">
    <location>
        <begin position="101"/>
        <end position="149"/>
    </location>
</feature>
<dbReference type="Pfam" id="PF00076">
    <property type="entry name" value="RRM_1"/>
    <property type="match status" value="1"/>
</dbReference>
<organism evidence="5 6">
    <name type="scientific">Glomus cerebriforme</name>
    <dbReference type="NCBI Taxonomy" id="658196"/>
    <lineage>
        <taxon>Eukaryota</taxon>
        <taxon>Fungi</taxon>
        <taxon>Fungi incertae sedis</taxon>
        <taxon>Mucoromycota</taxon>
        <taxon>Glomeromycotina</taxon>
        <taxon>Glomeromycetes</taxon>
        <taxon>Glomerales</taxon>
        <taxon>Glomeraceae</taxon>
        <taxon>Glomus</taxon>
    </lineage>
</organism>
<dbReference type="SMART" id="SM00360">
    <property type="entry name" value="RRM"/>
    <property type="match status" value="2"/>
</dbReference>
<feature type="region of interest" description="Disordered" evidence="3">
    <location>
        <begin position="220"/>
        <end position="267"/>
    </location>
</feature>
<evidence type="ECO:0000313" key="6">
    <source>
        <dbReference type="Proteomes" id="UP000265703"/>
    </source>
</evidence>
<dbReference type="AlphaFoldDB" id="A0A397T7W5"/>
<dbReference type="Proteomes" id="UP000265703">
    <property type="component" value="Unassembled WGS sequence"/>
</dbReference>
<dbReference type="Gene3D" id="6.10.250.610">
    <property type="match status" value="1"/>
</dbReference>
<reference evidence="5 6" key="1">
    <citation type="submission" date="2018-06" db="EMBL/GenBank/DDBJ databases">
        <title>Comparative genomics reveals the genomic features of Rhizophagus irregularis, R. cerebriforme, R. diaphanum and Gigaspora rosea, and their symbiotic lifestyle signature.</title>
        <authorList>
            <person name="Morin E."/>
            <person name="San Clemente H."/>
            <person name="Chen E.C.H."/>
            <person name="De La Providencia I."/>
            <person name="Hainaut M."/>
            <person name="Kuo A."/>
            <person name="Kohler A."/>
            <person name="Murat C."/>
            <person name="Tang N."/>
            <person name="Roy S."/>
            <person name="Loubradou J."/>
            <person name="Henrissat B."/>
            <person name="Grigoriev I.V."/>
            <person name="Corradi N."/>
            <person name="Roux C."/>
            <person name="Martin F.M."/>
        </authorList>
    </citation>
    <scope>NUCLEOTIDE SEQUENCE [LARGE SCALE GENOMIC DNA]</scope>
    <source>
        <strain evidence="5 6">DAOM 227022</strain>
    </source>
</reference>
<proteinExistence type="predicted"/>
<dbReference type="GO" id="GO:0005689">
    <property type="term" value="C:U12-type spliceosomal complex"/>
    <property type="evidence" value="ECO:0007669"/>
    <property type="project" value="TreeGrafter"/>
</dbReference>
<dbReference type="CDD" id="cd12239">
    <property type="entry name" value="RRM2_RBM40_like"/>
    <property type="match status" value="1"/>
</dbReference>
<feature type="compositionally biased region" description="Acidic residues" evidence="3">
    <location>
        <begin position="240"/>
        <end position="253"/>
    </location>
</feature>
<dbReference type="InterPro" id="IPR045164">
    <property type="entry name" value="RBM41/RNPC3"/>
</dbReference>
<dbReference type="GO" id="GO:0030626">
    <property type="term" value="F:U12 snRNA binding"/>
    <property type="evidence" value="ECO:0007669"/>
    <property type="project" value="TreeGrafter"/>
</dbReference>
<dbReference type="InterPro" id="IPR035979">
    <property type="entry name" value="RBD_domain_sf"/>
</dbReference>
<accession>A0A397T7W5</accession>
<keyword evidence="6" id="KW-1185">Reference proteome</keyword>
<gene>
    <name evidence="5" type="ORF">C1645_845714</name>
</gene>
<feature type="compositionally biased region" description="Pro residues" evidence="3">
    <location>
        <begin position="128"/>
        <end position="141"/>
    </location>
</feature>
<dbReference type="EMBL" id="QKYT01000126">
    <property type="protein sequence ID" value="RIA92425.1"/>
    <property type="molecule type" value="Genomic_DNA"/>
</dbReference>
<evidence type="ECO:0000256" key="1">
    <source>
        <dbReference type="ARBA" id="ARBA00022884"/>
    </source>
</evidence>
<evidence type="ECO:0000259" key="4">
    <source>
        <dbReference type="PROSITE" id="PS50102"/>
    </source>
</evidence>
<dbReference type="STRING" id="658196.A0A397T7W5"/>
<dbReference type="PANTHER" id="PTHR16105">
    <property type="entry name" value="RNA-BINDING REGION-CONTAINING PROTEIN 3"/>
    <property type="match status" value="1"/>
</dbReference>
<dbReference type="PANTHER" id="PTHR16105:SF0">
    <property type="entry name" value="RNA-BINDING REGION-CONTAINING PROTEIN 3"/>
    <property type="match status" value="1"/>
</dbReference>
<dbReference type="PROSITE" id="PS50102">
    <property type="entry name" value="RRM"/>
    <property type="match status" value="2"/>
</dbReference>
<sequence length="458" mass="50900">MNPPPALSINKDVQFLEQETTTLLVKNLPDLSESDRLDFLKHFGPQEVRLGTSKSMKNSAFLDFPDRLSATNAFSKIQELGDIGGKKIRVEYALPSTEALQKKGNPKIGGNSGDNTNENRQDDLGSLQPPPPPPPFPPPPSFTAEPIAPSLGINYPAPPTLHYRYPPPTVEILYNIMNAIAAVPKLYTQVLHLMNKMNLPPPFGPILPESIPTMLQQHQMDNQGTNGSLKKKRRKRDELLSDDESEIDSESEEEQIKTGPIKKPRTTEILPGAVPLIPATSYMNPTLIGPPVEPMTSESIISSAAPQLPSSPAQFPSTLKIDPHTNSISNEVKSEETESIEQAESPTKWITLEELNSNKMSIEELNKISAMKNYEPGQPKSSLYIKNLAPKKVKKEDLEYLFGRYFQTKSQMDIRLHPRGQAFVIFPNVEMATQALNDVHGYILHNKPMVIQFSNKVS</sequence>
<evidence type="ECO:0000256" key="2">
    <source>
        <dbReference type="PROSITE-ProRule" id="PRU00176"/>
    </source>
</evidence>
<dbReference type="SUPFAM" id="SSF54928">
    <property type="entry name" value="RNA-binding domain, RBD"/>
    <property type="match status" value="2"/>
</dbReference>
<dbReference type="Gene3D" id="3.30.70.330">
    <property type="match status" value="2"/>
</dbReference>
<dbReference type="InterPro" id="IPR012677">
    <property type="entry name" value="Nucleotide-bd_a/b_plait_sf"/>
</dbReference>
<protein>
    <recommendedName>
        <fullName evidence="4">RRM domain-containing protein</fullName>
    </recommendedName>
</protein>
<dbReference type="GO" id="GO:0000398">
    <property type="term" value="P:mRNA splicing, via spliceosome"/>
    <property type="evidence" value="ECO:0007669"/>
    <property type="project" value="TreeGrafter"/>
</dbReference>